<evidence type="ECO:0000313" key="3">
    <source>
        <dbReference type="Proteomes" id="UP000199220"/>
    </source>
</evidence>
<dbReference type="InterPro" id="IPR036182">
    <property type="entry name" value="PCuAC_sf"/>
</dbReference>
<name>A0A1H5BPN8_9MICO</name>
<evidence type="ECO:0000313" key="2">
    <source>
        <dbReference type="EMBL" id="SED56563.1"/>
    </source>
</evidence>
<dbReference type="PANTHER" id="PTHR36302:SF1">
    <property type="entry name" value="COPPER CHAPERONE PCU(A)C"/>
    <property type="match status" value="1"/>
</dbReference>
<dbReference type="RefSeq" id="WP_175476891.1">
    <property type="nucleotide sequence ID" value="NZ_FNTX01000001.1"/>
</dbReference>
<accession>A0A1H5BPN8</accession>
<gene>
    <name evidence="2" type="ORF">SAMN04488554_0164</name>
</gene>
<sequence length="186" mass="19033">MTHALMITPARRTRPFRAGAILTAALLGAGLAGCTSPSGQPTDSATESIEFADGWVAATDGESSAAYGTLSNPTSTEVTITAATSAAAGEMLLHEMVDDADGDMQMQEADGGFTLPPGGELLLEPGSTHLMMLDVPEPIEAGADITIGLELADGSTVTVTVPAKDVPAGEDYHPSESDESMEHEDS</sequence>
<protein>
    <recommendedName>
        <fullName evidence="4">Copper chaperone PCu(A)C</fullName>
    </recommendedName>
</protein>
<dbReference type="STRING" id="648782.SAMN04488554_0164"/>
<dbReference type="Gene3D" id="2.60.40.1890">
    <property type="entry name" value="PCu(A)C copper chaperone"/>
    <property type="match status" value="1"/>
</dbReference>
<feature type="compositionally biased region" description="Acidic residues" evidence="1">
    <location>
        <begin position="177"/>
        <end position="186"/>
    </location>
</feature>
<dbReference type="AlphaFoldDB" id="A0A1H5BPN8"/>
<proteinExistence type="predicted"/>
<reference evidence="3" key="1">
    <citation type="submission" date="2016-10" db="EMBL/GenBank/DDBJ databases">
        <authorList>
            <person name="Varghese N."/>
            <person name="Submissions S."/>
        </authorList>
    </citation>
    <scope>NUCLEOTIDE SEQUENCE [LARGE SCALE GENOMIC DNA]</scope>
    <source>
        <strain evidence="3">DSM 21368</strain>
    </source>
</reference>
<dbReference type="EMBL" id="FNTX01000001">
    <property type="protein sequence ID" value="SED56563.1"/>
    <property type="molecule type" value="Genomic_DNA"/>
</dbReference>
<dbReference type="InterPro" id="IPR058248">
    <property type="entry name" value="Lxx211020-like"/>
</dbReference>
<dbReference type="Pfam" id="PF04314">
    <property type="entry name" value="PCuAC"/>
    <property type="match status" value="1"/>
</dbReference>
<organism evidence="2 3">
    <name type="scientific">Ruania alba</name>
    <dbReference type="NCBI Taxonomy" id="648782"/>
    <lineage>
        <taxon>Bacteria</taxon>
        <taxon>Bacillati</taxon>
        <taxon>Actinomycetota</taxon>
        <taxon>Actinomycetes</taxon>
        <taxon>Micrococcales</taxon>
        <taxon>Ruaniaceae</taxon>
        <taxon>Ruania</taxon>
    </lineage>
</organism>
<evidence type="ECO:0008006" key="4">
    <source>
        <dbReference type="Google" id="ProtNLM"/>
    </source>
</evidence>
<dbReference type="InterPro" id="IPR007410">
    <property type="entry name" value="LpqE-like"/>
</dbReference>
<keyword evidence="3" id="KW-1185">Reference proteome</keyword>
<dbReference type="PANTHER" id="PTHR36302">
    <property type="entry name" value="BLR7088 PROTEIN"/>
    <property type="match status" value="1"/>
</dbReference>
<evidence type="ECO:0000256" key="1">
    <source>
        <dbReference type="SAM" id="MobiDB-lite"/>
    </source>
</evidence>
<dbReference type="SUPFAM" id="SSF110087">
    <property type="entry name" value="DR1885-like metal-binding protein"/>
    <property type="match status" value="1"/>
</dbReference>
<dbReference type="Proteomes" id="UP000199220">
    <property type="component" value="Unassembled WGS sequence"/>
</dbReference>
<feature type="region of interest" description="Disordered" evidence="1">
    <location>
        <begin position="162"/>
        <end position="186"/>
    </location>
</feature>